<feature type="domain" description="BIG2" evidence="2">
    <location>
        <begin position="1958"/>
        <end position="2004"/>
    </location>
</feature>
<dbReference type="EMBL" id="FRFD01000011">
    <property type="protein sequence ID" value="SHO52528.1"/>
    <property type="molecule type" value="Genomic_DNA"/>
</dbReference>
<accession>A0A1M7YJ22</accession>
<protein>
    <submittedName>
        <fullName evidence="3">Ig-like domain (Group 2)</fullName>
    </submittedName>
</protein>
<dbReference type="Proteomes" id="UP000184612">
    <property type="component" value="Unassembled WGS sequence"/>
</dbReference>
<reference evidence="3 4" key="1">
    <citation type="submission" date="2016-12" db="EMBL/GenBank/DDBJ databases">
        <authorList>
            <person name="Song W.-J."/>
            <person name="Kurnit D.M."/>
        </authorList>
    </citation>
    <scope>NUCLEOTIDE SEQUENCE [LARGE SCALE GENOMIC DNA]</scope>
    <source>
        <strain evidence="3 4">DSM 12503</strain>
    </source>
</reference>
<dbReference type="InterPro" id="IPR016195">
    <property type="entry name" value="Pol/histidinol_Pase-like"/>
</dbReference>
<dbReference type="InterPro" id="IPR008964">
    <property type="entry name" value="Invasin/intimin_cell_adhesion"/>
</dbReference>
<dbReference type="InterPro" id="IPR013783">
    <property type="entry name" value="Ig-like_fold"/>
</dbReference>
<dbReference type="CDD" id="cd04486">
    <property type="entry name" value="YhcR_OBF_like"/>
    <property type="match status" value="1"/>
</dbReference>
<proteinExistence type="predicted"/>
<dbReference type="SUPFAM" id="SSF89550">
    <property type="entry name" value="PHP domain-like"/>
    <property type="match status" value="1"/>
</dbReference>
<dbReference type="Gene3D" id="2.60.40.10">
    <property type="entry name" value="Immunoglobulins"/>
    <property type="match status" value="1"/>
</dbReference>
<organism evidence="3 4">
    <name type="scientific">Anaerocolumna xylanovorans DSM 12503</name>
    <dbReference type="NCBI Taxonomy" id="1121345"/>
    <lineage>
        <taxon>Bacteria</taxon>
        <taxon>Bacillati</taxon>
        <taxon>Bacillota</taxon>
        <taxon>Clostridia</taxon>
        <taxon>Lachnospirales</taxon>
        <taxon>Lachnospiraceae</taxon>
        <taxon>Anaerocolumna</taxon>
    </lineage>
</organism>
<dbReference type="STRING" id="1121345.SAMN02745217_03702"/>
<dbReference type="Gene3D" id="3.20.20.140">
    <property type="entry name" value="Metal-dependent hydrolases"/>
    <property type="match status" value="1"/>
</dbReference>
<evidence type="ECO:0000313" key="4">
    <source>
        <dbReference type="Proteomes" id="UP000184612"/>
    </source>
</evidence>
<keyword evidence="4" id="KW-1185">Reference proteome</keyword>
<feature type="region of interest" description="Disordered" evidence="1">
    <location>
        <begin position="1662"/>
        <end position="1691"/>
    </location>
</feature>
<dbReference type="Pfam" id="PF02368">
    <property type="entry name" value="Big_2"/>
    <property type="match status" value="1"/>
</dbReference>
<evidence type="ECO:0000256" key="1">
    <source>
        <dbReference type="SAM" id="MobiDB-lite"/>
    </source>
</evidence>
<dbReference type="RefSeq" id="WP_139243454.1">
    <property type="nucleotide sequence ID" value="NZ_FRFD01000011.1"/>
</dbReference>
<dbReference type="OrthoDB" id="9801679at2"/>
<dbReference type="SUPFAM" id="SSF49373">
    <property type="entry name" value="Invasin/intimin cell-adhesion fragments"/>
    <property type="match status" value="1"/>
</dbReference>
<dbReference type="InterPro" id="IPR003343">
    <property type="entry name" value="Big_2"/>
</dbReference>
<name>A0A1M7YJ22_9FIRM</name>
<feature type="compositionally biased region" description="Low complexity" evidence="1">
    <location>
        <begin position="1662"/>
        <end position="1676"/>
    </location>
</feature>
<evidence type="ECO:0000313" key="3">
    <source>
        <dbReference type="EMBL" id="SHO52528.1"/>
    </source>
</evidence>
<evidence type="ECO:0000259" key="2">
    <source>
        <dbReference type="Pfam" id="PF02368"/>
    </source>
</evidence>
<gene>
    <name evidence="3" type="ORF">SAMN02745217_03702</name>
</gene>
<sequence length="2016" mass="214765">MKRNAKRYLAVLLSIIMVFSVSPVKSYAYETAGTYVKINSAAELTSGKYVMIVDSGYAMGTLDVATSWVLPTALTATDDKVINPDNSLIWNLDVSGDQVNLTDSNGKSIKPKAAATNGILEGSYTWTFVESGESFMVKSTEADAVVLASNKTVGNGDNKFRAYKTSTASGTSYATAFSLYKLDSSIPSGPVKAAKPQASAASGAVVSGTAITLTSAVSGGAIQYSTDSSSGPWADYTQSIVITADTTIYAKVLADVLGTYTESDVAVYNYVIAKEPEVDPTLKDPITAIPDGAKDIKQVLQETTAKTTETAQDFTTVGQIVYQYGSKGTLNSTILEDVVDGQIYALQVFNTSSFSGNKVGDIVKVSGKVYERYGVKQMMSPVVTKITDAADATAVIGPQVFNTLAEIKAMKASLISEYVYIKNIKLGTYAADYTKVTDSIGVQMDIYQGAPYPVGVAAGETVDLYAVVSTYNTSEQLCNGTSADYVITNDTKAPAITFPTFDNAELGKDYAVSVTITDNVAVSEATLTYTVNTVPKELTLVQNTSDKTKWEATIPGSTFTSSVSSFTVSVTAKDNAGNVATSDVKEILVKDEPQVTKVTPDRNGKTGDEKKPLISVTATNIGSAPTAKLTLKTGETVKLNAVPMSYSNGTFSYTPSDNLADARYTASVVITRADGKAITYEWPFTVGTPKYSLYFGQLHSHTTYSDGSGSLDDALAYINKISKSDNIDFAAFTDHSNYFDTKDAANPEASLYDKNLMTAGSQTLWNEYKSKIDAFNASSTNRGVIALGGFEMTWSGGPGHINTWNTEGIVSRNNTTLNSKTSDAGMKAYYSLLSQSEGADTVSQFNHPGTTFGTFSDFAYWDPIIDSRITLVEVGNGEGAIGSGGYFPSYNYYTMALDKGWHVAPTNNQDNHKGKWGNANDARDVIITDNFTEQGIYDALKDHKVYATEDKNLEITYTVNDELMGNIINEVPESLNLNVTLNDADDAIQKAEVIANSGRVVYTWDVNAQSKELSTTLKPDYSYYYIRVTEKDGDLAVTAPVWVGKTKVFGISNVESSTSTPVTGEKLTVKTTLFNSESTDLTVKSLTYKLDGTVIDTKTNAGTVAKGTNAVINYDFTPTKAKVQTMTVEAVFTIDGLDYNFTKDLSLDVRDANKLVYVGIDGSHYNEYVAGNYKDSMGNFSLLAAQSNVRCVVLNTSEELLAAAKNTNGKFKMLVLTAPSRRGSSGLREPYATYSDEEIAAIKGFSEAGGSLVLCGWSDLYENYKVFPAEDHMAAQQNKILKAVGASLRISDDGAYDDVLNAGGSEANKARLYLTTYNWGNSLTNGIVYDAEHPNDNIYTQRFSQYGGGTIYAVDKDGKPISTLPSSVSPIVYGHSSTYSKDCDNDGLGGSSIPKYEYAAGDNRLMVLASETVTHANGTQSLVIADGAAFMSNFEIQATIADTNAELNYSNYTILQNLIQYVNPTQIDKIADVQKEAEEGVKFTVEGIVTSNASGYDKTTAFFDCIYLQDGTAGINAFPVAGDFKVGQKVRITGTTSSYQGERQLNVSSVSLVDSKITQVEPKEVTAKQINDRTYLGSLVKISGTVTKVELANGAVQTILVQDNAGNTARIFIDGYITTDKEIKNLAVGNLITAVGLSSYDNTFDGLAARIRVRDRADIVCTSNGSSSGPGTAPTSTPTPTPIPTPTPAPGGKTVVTVDKPISTVVNGKANVKVEISEKALMDTVKAGNTNITVSLGEDALKDVLTDSQVKKGVVIELSIPAVKDAAVNNIVLSKDALLLAKKSGQNLTINVENGNAKGYTVSIPASELKKVTTGSKDLNVAVALEKDTKAAAKAAGVLSVGTEGKLTAGMVVTVPVEGTLSVSAGNKVYVYHKNAKTGALEEVPNNLQTVAQNGTLKLSTLSGGDFVICTAKAKDAVKLVDKATVSVNASVAKGKKLNVKVSLPQELARVTAFTKGDPVGQEEAKVTYKVNDKAIATVSSNGTVTAKKKGTVKLTVVVTLENGQKKSFSKSIKVK</sequence>
<dbReference type="Gene3D" id="2.60.40.1080">
    <property type="match status" value="1"/>
</dbReference>
<feature type="compositionally biased region" description="Pro residues" evidence="1">
    <location>
        <begin position="1677"/>
        <end position="1689"/>
    </location>
</feature>